<evidence type="ECO:0000256" key="2">
    <source>
        <dbReference type="SAM" id="Phobius"/>
    </source>
</evidence>
<reference evidence="3 4" key="1">
    <citation type="submission" date="2021-03" db="EMBL/GenBank/DDBJ databases">
        <title>Genomic Encyclopedia of Type Strains, Phase IV (KMG-IV): sequencing the most valuable type-strain genomes for metagenomic binning, comparative biology and taxonomic classification.</title>
        <authorList>
            <person name="Goeker M."/>
        </authorList>
    </citation>
    <scope>NUCLEOTIDE SEQUENCE [LARGE SCALE GENOMIC DNA]</scope>
    <source>
        <strain evidence="3 4">DSM 25609</strain>
    </source>
</reference>
<gene>
    <name evidence="3" type="ORF">J2Z83_001495</name>
</gene>
<keyword evidence="2" id="KW-0812">Transmembrane</keyword>
<keyword evidence="2" id="KW-0472">Membrane</keyword>
<protein>
    <submittedName>
        <fullName evidence="3">Uncharacterized protein</fullName>
    </submittedName>
</protein>
<feature type="region of interest" description="Disordered" evidence="1">
    <location>
        <begin position="60"/>
        <end position="88"/>
    </location>
</feature>
<feature type="transmembrane region" description="Helical" evidence="2">
    <location>
        <begin position="6"/>
        <end position="24"/>
    </location>
</feature>
<name>A0ABS4IEK1_9BACI</name>
<evidence type="ECO:0000313" key="3">
    <source>
        <dbReference type="EMBL" id="MBP1969391.1"/>
    </source>
</evidence>
<evidence type="ECO:0000256" key="1">
    <source>
        <dbReference type="SAM" id="MobiDB-lite"/>
    </source>
</evidence>
<dbReference type="Proteomes" id="UP001519345">
    <property type="component" value="Unassembled WGS sequence"/>
</dbReference>
<sequence length="88" mass="9874">MDNRQVMLNSLITIGAVSAIYGITRGVQNGTFQRLPKIFSNAMNNPTIQEIRQPLQNMINNQDSQHTITPSQGGVEETQQQMDNMNQL</sequence>
<dbReference type="EMBL" id="JAGGKX010000006">
    <property type="protein sequence ID" value="MBP1969391.1"/>
    <property type="molecule type" value="Genomic_DNA"/>
</dbReference>
<dbReference type="RefSeq" id="WP_209462594.1">
    <property type="nucleotide sequence ID" value="NZ_CP110224.1"/>
</dbReference>
<comment type="caution">
    <text evidence="3">The sequence shown here is derived from an EMBL/GenBank/DDBJ whole genome shotgun (WGS) entry which is preliminary data.</text>
</comment>
<evidence type="ECO:0000313" key="4">
    <source>
        <dbReference type="Proteomes" id="UP001519345"/>
    </source>
</evidence>
<proteinExistence type="predicted"/>
<accession>A0ABS4IEK1</accession>
<keyword evidence="4" id="KW-1185">Reference proteome</keyword>
<keyword evidence="2" id="KW-1133">Transmembrane helix</keyword>
<organism evidence="3 4">
    <name type="scientific">Virgibacillus natechei</name>
    <dbReference type="NCBI Taxonomy" id="1216297"/>
    <lineage>
        <taxon>Bacteria</taxon>
        <taxon>Bacillati</taxon>
        <taxon>Bacillota</taxon>
        <taxon>Bacilli</taxon>
        <taxon>Bacillales</taxon>
        <taxon>Bacillaceae</taxon>
        <taxon>Virgibacillus</taxon>
    </lineage>
</organism>